<feature type="compositionally biased region" description="Acidic residues" evidence="10">
    <location>
        <begin position="4226"/>
        <end position="4277"/>
    </location>
</feature>
<dbReference type="PIRSF" id="PIRSF010340">
    <property type="entry name" value="Midasin"/>
    <property type="match status" value="1"/>
</dbReference>
<accession>A0ABP0E9B3</accession>
<feature type="compositionally biased region" description="Acidic residues" evidence="10">
    <location>
        <begin position="4285"/>
        <end position="4297"/>
    </location>
</feature>
<comment type="similarity">
    <text evidence="3 9">Belongs to the midasin family.</text>
</comment>
<feature type="compositionally biased region" description="Basic and acidic residues" evidence="10">
    <location>
        <begin position="4506"/>
        <end position="4521"/>
    </location>
</feature>
<dbReference type="EMBL" id="OZ004255">
    <property type="protein sequence ID" value="CAK7899914.1"/>
    <property type="molecule type" value="Genomic_DNA"/>
</dbReference>
<evidence type="ECO:0000256" key="4">
    <source>
        <dbReference type="ARBA" id="ARBA00017143"/>
    </source>
</evidence>
<gene>
    <name evidence="12" type="primary">MDN1</name>
    <name evidence="12" type="ORF">CAAN4_C04874</name>
</gene>
<dbReference type="Pfam" id="PF17865">
    <property type="entry name" value="AAA_lid_5"/>
    <property type="match status" value="1"/>
</dbReference>
<keyword evidence="6 9" id="KW-0067">ATP-binding</keyword>
<feature type="compositionally biased region" description="Basic and acidic residues" evidence="10">
    <location>
        <begin position="4555"/>
        <end position="4573"/>
    </location>
</feature>
<feature type="compositionally biased region" description="Acidic residues" evidence="10">
    <location>
        <begin position="4114"/>
        <end position="4164"/>
    </location>
</feature>
<sequence>MKNNNNNIVVNARHSEHLLKVFQTHHTDGERQIEPVTSESTDTEVKSIDVSTMSFAKFNSIEENLDNIALAALKGRQTLQVLYAYQQISLEIISRWICHGFEDDVSVLCALARSCGPFPESASLAEHFLDKNKNILQQRATSNATLESLLLAFYRLMAHDTHRFKRFVFPEVLYGVLENVSTTNIAKYLTVEIISIYLNASETSRHTMIANHVEKSSDSLIGSYDDVVGIDFTFLALIEAKRLSNFANLPKIESTSTSSSYIIEPKHLSPLVVSVCGVLVPKLLETKHNAASTTDIANIDTFVPTDSAVNVLRQLAAHIQQNHPIMLHGSAGAGKSFLISELARRMSYEHAIVKIHLGEQTDAKLLLGTYASGEKPGTFQWRAGVLTTAVQQGRWVVIEDIDQAPTEVLSVLLTLLEKKELTIPSRGEIIKAANGFQLISTVRTANEKSSLPDLIGLRLWDLVHVSTPAEVDLRNILQSRFPILGRFIARFIKCFNEIVRIYSTNTFITLNRGSHPRVISFRDLMKLCSRCNAMFANEGITSIEGSVLLSSHIYDQIFAEAVDCFGSAITEHAALVPLVNTIGEHLEIPTSRINLFMTKHVPTFINNDESLKIGRAVLPKSSADKALNIAKSSSNFARTNHSLRLMEQIGVCIQMVEPVLLVGETGTGKTTVVQQVARMMNKKLTVINVSQQTESGDLLGGYKPVNTKTVAVPLQEIFENLFIASFSKKKNEKFAQVLTKCFNKSQWKNVIKLWREAVKMAKTTLVVEDVTPEPETGDNTPPPSKKRKLSSNQKAILLEKWVDFESRVQEFELQVITLDSSFIFNFVEGSLVKAVRNGEWLLLDEINLASSDTLESIADLLSETLSQRSVLLTERGDVEAITAHPEFRIFGCMNPSTDVGKRDLPPSIRSRFSELYVHSPDKDINDLLSIIDQYIGRFAVADEWVGNDIAELYLEAKKLSESNKIVDGANQRPHFSIRTLTRTLVYVCDIVSIYGLRRALYEGFCMSYLTLLDATSEQVLHEVIVKYTLGRLKNAKSVMRQTPPSPEPASQFVQFKHYWMKRGPSAIVPQPHYIITPFVEKNMLNLVRATAGRRFPVLVQGPTSAGKTSMINYLANITGHQFVRINNHEHTDLQEYLGTYMSDSTGKLVFKEGVLVEALRKGHWIVLDELNLAPTDVLEALNRLLDDNRELFIPETQEVIRPHPDFMLFATQNPPGLYGGRKFLSRAFRNRFLELHFDDIPQDELEVILRERCQIAPTYGKKIVEVYRQLSIQRQSTRLFEQKNSFATLRDLFRWALREAVGYEELAANGYMLLAERVRKPEEKAVVKATIEKVMRVTLDIDAYYSKLEEEALKEVTSSNSLGIVWTKAMRRLAVLVHTSMKYKEPLLLVGETGCGKTTVCQIIAQYLGRRLVTVNAHQNTETGDILGAQRPVRHRFETQSILYNNLLQLYSKLNVETDLEESNLENMLKKYDTIKDKLHEDESLKEDLAEIDAGRRNASILFEWNDGPLVQAMKNGDFFLLDEISLADDSVLERLNSVLEPERSLLLAEKGNDDSFVTAAENFEFLATMNPGGDYGKKELSPALRNRFTEIWVPSMEDFNDVRQIVGSKLNERVSNLAEPVVQFSEWYGKTYGSGNASSGVISLRDILAWVQFINACDDNVNVDAALLHGAAMVFVDALGTNNTAYLAESEKRLNEEKRMCVKKLSEFAGVDLLQYYGGNFKVIVDNEKLTSGFFSIAKKESTEKEQLSFNLEAPTTAANTMRVIRAMQVSKPILLEGSPGVGKTSLVSALAKATGNPLVRINLSEQTDLVDLFGSDAPAEGGKTGEFVWRDAPFLRAMQRGEWVLLDEMNLASQSVLEGLNACLDHRGSAYIPELDKTFERHPGFVVFAAQNPQYQGGGRKGLPKSFVNRFSVVYVDVLKEQDLSMISQHLYPQVDPSVNLKMIKFISRLEEEVSVRRAWGHSGGPWEFNLRDTLRWLDLYSTRGLQANVSPADFLDMVVLQRFRTPEDRQKASNLYKEVFGTHFESRRDNYYSIGKTFVQAGAAVISRRDLVHHSTGKYHKALQCNFGLLESAIRCINLNLPLILTGPTKSGKTELIRFLADAVGSQIDEFAMNSDVDSMDILGGYEQVDLERGVTKLSLSVRAILVEVVLVNLKQKQTDSAVLKNVLAFIKFLDESRGDASERSVQLHSNLEQLLKLYSNSELQSILQESHILQKKLSEQKNNGVRFEWFDGLLVQAVENGHWLVLDNANLCSPSVLDRLNSLLETNGTLVINECSSADGQPRNVKPHPNFRLFLTVDPRYGELSRAMRNRGVELFVDGLDERMTTFDMKTSVSSFVSTHHSTERSFALMQDMIDASGTDETLVSTIVGTLPFDNVPLASSWRDLVLKSPEFGTKSKTFAQNLIDMSQNIDVRALQTVYSSASEELAEGIVEPKEIFFEHQTLHPLLNSYLLQEVSPQPTFYFLAAAGVWEINSLVEQLEQRALGRKLGELSYIERSTAFQLGRSIKKPPRLNVYRFVVRVQEFISLQLKDTSCDFQRLADLQLIMKCILDHTAQLDESKFRVYQDLVRQWISRDEENQTLNPLKEAVELLGVELSLSTGSSMGKIWENFRSNHPSSALAWKQTQELFKLAEQFDKVASEQFADSAEAVSALRSVIVDCYTDIVNTKEAVDEGVFLKFCDDLSSGIAKLKEVSSDFIIKRHNVFKYEFSLLANFVEVAKSGGDLATLSALAGRSTIMKCHASISESVEFSPYPKIFDSLWSDRTSHVSGLFSNELIENSLFKTEKLSNGPGKNLEQNLSDISTYANQLISASQSSLSDTKLIFKKLLVRWFVEIANVHLDEQIIVEDISTETIRQYIELTRCSADESFIVVAEKYLFPALFLIIESTDVGTLGRSWVLFACGAIQLYVPSSAFDPAIADHVVYSRFERHQKHALSLIENWRVAGSVLSGDKEILAESLLPESEQAPAKPRVFRPENSTIDHLFDEWTAFMTSTIDAQAIESLLEKVEEDQQLEMFQNNSTQFLVRLNQSYFVYSDLNDILRGFVYGMKLGFDLISMDVEQQQAKYGELHSTTWPVDAVNLASSSKIIKNFETVKDFAKSFSLDSQVPEHTMIFFIRLCFAHGPEALQPVLQQAFQTLYYRWSLRRMKKDEEEAESGNLYRYADPTSDIEGDFRALFPDFEDVMDDVNFEGSSKGDFDEIYSVIGDIYMSSYADNKSDSLPQLVAEGSKLHTMLHEHSKRFKKGISDHSDSALTSFISLLSTSFNSFRNPVTELDFYRGSSPSESKKSIGIVTSIQAASLKLLSQWPEHATLQSIARTTEEFLTFPINTPLARLLQKIEQIYTYISEWEKFAHSQVSLKTHFDTLTHLIVSWRKLELSTWKALFTHEDSMVSQSLGKWWFHLFETIVVPEQDDDLEEDEEIHEEVKVLAALNVFMSQSTYGEFCHRLRLLKSFKNHVGTNGGTKYQALTNFITFYEQFVPVVSDHIAAQRKKLEKDVNEVILLASWKDVNIDALKQSARRSHNNLYKVVRKYRALLATPVSSIIESGLSPEVKVKANLSELPPFTFSNVTENSEVSKICSSVSSWNERPKRLQNIDLVSKNMSVYVKRVGDEEVPSLYTYAKELVEEMDRLRRETPKELKKDNKKVIAALLVQKRKLLSDTIRELRRIGLKTSLRADIHKMQATVNLMLCNSKSFEEQPALRGSDVYYFRILDLMPRLRAAVGSLAEDVPQPDAEKGLAAAENLVFSLATTREPLSKYADSVVEMEKMAKSLETVTNSSLLRSSMAESAHLTVHNIQETLQWTAKLIDFAIESIQAAGTFHKIGSSALEVFYNAKGTISSISNKLDKHDPLVATCNDVSLVQEFREFSLQFVSTLNEWKIENFTLSFIADTVLQWMSIQGTSVINSNTSVTSVEHLKTVEDVELCLRNLSNSIILAVQRVTECQTKSQEEDDAAEDDDNWLLKTQQLMMKYVKSTNHRRVLYHFNTVLQAIASVEHSEQSSKVTAALTQFSLPLVKHYFDLITTVLNKVRSNYVDMSRGTYILSSSLHILASKGFCSPEPPTEQKEDDNLHDGTGLGDGEGATNNSKDVEDDEDLTEDAQQPNEEDKEKDENEDENDDAVDIEGDMAGELEDASDQDKDDEDEDEEGEDMDEEIDDIDDLDPNAIDDKMWDEEAQEDSKEKDTENMPDNSTKDEDDMKANEEEDAKENKNKPENSEDSKNEEEKDEEEDKDDGEEGDDEKDVGEQEDEVKNEENEQLEDNVPETDALDLPDDMNLDSGDEKSGDDEEDGEDFDDKMDVDMEEDKKEAEQEDENAGEEDEEEIDVNAEAEAGEEDAEDQDEDENADPEEDAGADGETAEDPAEEGLESDEETLGDKNEDENDEEEGGNDDDGDQEKAEGVDGANEDAANEEMDVESAVKQESGEKGEGSDNQAMEENTDVGATGGASSDPQQDMDKNEEKNNDDDARDMARESLKQLGDSLKEFHRRRQEIQEASTREEEEETENKANERPDEFEHLDGENADFDTQALGAADQDQVQSIDEDKAIDDEVEDNNIKQEDESTDDTAAKENEDDKMEVDNEEVPEVEDKPNDEQDADFEGKKRGLLGNEKTEVNEDDEFNMNGEFMDVDSSEDEEVEGYVGNDGMSDLPPIEIDEARELWKNSELATQDLASGLCEQLRLILEPTLATKLRGDYKTGKRLNMKRIIPYIASDFRKDKIWLRRTKPSKRQYQIMIAIDDSKSMSESKSTELAFHSIALVSKALTQLESGGLSIVRFGEDVKVVHPFDRPFNNQESGARIFQWFDFQQTRTDITSLCKKSLHIFEDAKSSSNADLWQLQIILSDGVCEDHETVQRLVRRAREQKIMLVFVVIDGINSNESILDMSQVSYNTDPQTGTSKMQVRKYLDTFPFEFYVIVRNINELPEMLSLILRQYFSEMASA</sequence>
<reference evidence="12 13" key="1">
    <citation type="submission" date="2024-01" db="EMBL/GenBank/DDBJ databases">
        <authorList>
            <consortium name="Genoscope - CEA"/>
            <person name="William W."/>
        </authorList>
    </citation>
    <scope>NUCLEOTIDE SEQUENCE [LARGE SCALE GENOMIC DNA]</scope>
    <source>
        <strain evidence="12 13">29B2s-10</strain>
    </source>
</reference>
<dbReference type="InterPro" id="IPR011704">
    <property type="entry name" value="ATPase_dyneun-rel_AAA"/>
</dbReference>
<dbReference type="InterPro" id="IPR048617">
    <property type="entry name" value="MDN1_AAA_lid_4"/>
</dbReference>
<dbReference type="Pfam" id="PF17867">
    <property type="entry name" value="AAA_lid_7"/>
    <property type="match status" value="3"/>
</dbReference>
<dbReference type="Gene3D" id="3.40.50.410">
    <property type="entry name" value="von Willebrand factor, type A domain"/>
    <property type="match status" value="1"/>
</dbReference>
<evidence type="ECO:0000256" key="6">
    <source>
        <dbReference type="ARBA" id="ARBA00022840"/>
    </source>
</evidence>
<dbReference type="CDD" id="cd01460">
    <property type="entry name" value="vWA_midasin"/>
    <property type="match status" value="1"/>
</dbReference>
<dbReference type="Pfam" id="PF07728">
    <property type="entry name" value="AAA_5"/>
    <property type="match status" value="8"/>
</dbReference>
<keyword evidence="5 9" id="KW-0547">Nucleotide-binding</keyword>
<feature type="compositionally biased region" description="Basic and acidic residues" evidence="10">
    <location>
        <begin position="4455"/>
        <end position="4476"/>
    </location>
</feature>
<dbReference type="CDD" id="cd00009">
    <property type="entry name" value="AAA"/>
    <property type="match status" value="1"/>
</dbReference>
<comment type="function">
    <text evidence="9">Nuclear chaperone required for maturation and nuclear export of pre-60S ribosome subunits.</text>
</comment>
<dbReference type="Pfam" id="PF00092">
    <property type="entry name" value="VWA"/>
    <property type="match status" value="1"/>
</dbReference>
<comment type="subcellular location">
    <subcellularLocation>
        <location evidence="1">Nucleus</location>
        <location evidence="1">Nucleolus</location>
    </subcellularLocation>
    <subcellularLocation>
        <location evidence="2">Nucleus</location>
        <location evidence="2">Nucleoplasm</location>
    </subcellularLocation>
</comment>
<feature type="compositionally biased region" description="Basic and acidic residues" evidence="10">
    <location>
        <begin position="4179"/>
        <end position="4225"/>
    </location>
</feature>
<dbReference type="PANTHER" id="PTHR48103">
    <property type="entry name" value="MIDASIN-RELATED"/>
    <property type="match status" value="1"/>
</dbReference>
<protein>
    <recommendedName>
        <fullName evidence="4 9">Midasin</fullName>
    </recommendedName>
</protein>
<dbReference type="InterPro" id="IPR027417">
    <property type="entry name" value="P-loop_NTPase"/>
</dbReference>
<evidence type="ECO:0000313" key="12">
    <source>
        <dbReference type="EMBL" id="CAK7899914.1"/>
    </source>
</evidence>
<dbReference type="InterPro" id="IPR003593">
    <property type="entry name" value="AAA+_ATPase"/>
</dbReference>
<organism evidence="12 13">
    <name type="scientific">[Candida] anglica</name>
    <dbReference type="NCBI Taxonomy" id="148631"/>
    <lineage>
        <taxon>Eukaryota</taxon>
        <taxon>Fungi</taxon>
        <taxon>Dikarya</taxon>
        <taxon>Ascomycota</taxon>
        <taxon>Saccharomycotina</taxon>
        <taxon>Pichiomycetes</taxon>
        <taxon>Debaryomycetaceae</taxon>
        <taxon>Kurtzmaniella</taxon>
    </lineage>
</organism>
<dbReference type="Gene3D" id="3.40.50.300">
    <property type="entry name" value="P-loop containing nucleotide triphosphate hydrolases"/>
    <property type="match status" value="6"/>
</dbReference>
<evidence type="ECO:0000256" key="3">
    <source>
        <dbReference type="ARBA" id="ARBA00007188"/>
    </source>
</evidence>
<dbReference type="InterPro" id="IPR002035">
    <property type="entry name" value="VWF_A"/>
</dbReference>
<feature type="compositionally biased region" description="Acidic residues" evidence="10">
    <location>
        <begin position="4092"/>
        <end position="4106"/>
    </location>
</feature>
<feature type="region of interest" description="Disordered" evidence="10">
    <location>
        <begin position="769"/>
        <end position="790"/>
    </location>
</feature>
<feature type="compositionally biased region" description="Basic and acidic residues" evidence="10">
    <location>
        <begin position="4298"/>
        <end position="4310"/>
    </location>
</feature>
<evidence type="ECO:0000256" key="1">
    <source>
        <dbReference type="ARBA" id="ARBA00004604"/>
    </source>
</evidence>
<evidence type="ECO:0000256" key="10">
    <source>
        <dbReference type="SAM" id="MobiDB-lite"/>
    </source>
</evidence>
<dbReference type="PANTHER" id="PTHR48103:SF2">
    <property type="entry name" value="MIDASIN"/>
    <property type="match status" value="1"/>
</dbReference>
<dbReference type="SUPFAM" id="SSF53300">
    <property type="entry name" value="vWA-like"/>
    <property type="match status" value="1"/>
</dbReference>
<feature type="domain" description="VWFA" evidence="11">
    <location>
        <begin position="4732"/>
        <end position="4929"/>
    </location>
</feature>
<dbReference type="PROSITE" id="PS50234">
    <property type="entry name" value="VWFA"/>
    <property type="match status" value="1"/>
</dbReference>
<feature type="compositionally biased region" description="Acidic residues" evidence="10">
    <location>
        <begin position="4574"/>
        <end position="4586"/>
    </location>
</feature>
<dbReference type="InterPro" id="IPR025662">
    <property type="entry name" value="Sigma_54_int_dom_ATP-bd_1"/>
</dbReference>
<dbReference type="InterPro" id="IPR012099">
    <property type="entry name" value="Midasin"/>
</dbReference>
<evidence type="ECO:0000259" key="11">
    <source>
        <dbReference type="PROSITE" id="PS50234"/>
    </source>
</evidence>
<dbReference type="InterPro" id="IPR040848">
    <property type="entry name" value="AAA_lid_7"/>
</dbReference>
<dbReference type="SMART" id="SM00382">
    <property type="entry name" value="AAA"/>
    <property type="match status" value="6"/>
</dbReference>
<dbReference type="InterPro" id="IPR041190">
    <property type="entry name" value="Midasin_AAA_lid_5"/>
</dbReference>
<feature type="compositionally biased region" description="Acidic residues" evidence="10">
    <location>
        <begin position="4405"/>
        <end position="4416"/>
    </location>
</feature>
<feature type="compositionally biased region" description="Basic and acidic residues" evidence="10">
    <location>
        <begin position="4587"/>
        <end position="4603"/>
    </location>
</feature>
<evidence type="ECO:0000313" key="13">
    <source>
        <dbReference type="Proteomes" id="UP001497600"/>
    </source>
</evidence>
<proteinExistence type="inferred from homology"/>
<name>A0ABP0E9B3_9ASCO</name>
<keyword evidence="13" id="KW-1185">Reference proteome</keyword>
<dbReference type="PROSITE" id="PS00675">
    <property type="entry name" value="SIGMA54_INTERACT_1"/>
    <property type="match status" value="1"/>
</dbReference>
<feature type="compositionally biased region" description="Basic and acidic residues" evidence="10">
    <location>
        <begin position="4065"/>
        <end position="4074"/>
    </location>
</feature>
<keyword evidence="7 9" id="KW-0143">Chaperone</keyword>
<dbReference type="InterPro" id="IPR036465">
    <property type="entry name" value="vWFA_dom_sf"/>
</dbReference>
<feature type="compositionally biased region" description="Basic and acidic residues" evidence="10">
    <location>
        <begin position="4418"/>
        <end position="4430"/>
    </location>
</feature>
<evidence type="ECO:0000256" key="2">
    <source>
        <dbReference type="ARBA" id="ARBA00004642"/>
    </source>
</evidence>
<dbReference type="Pfam" id="PF21108">
    <property type="entry name" value="MDN1_4th"/>
    <property type="match status" value="1"/>
</dbReference>
<feature type="compositionally biased region" description="Acidic residues" evidence="10">
    <location>
        <begin position="4311"/>
        <end position="4395"/>
    </location>
</feature>
<dbReference type="Proteomes" id="UP001497600">
    <property type="component" value="Chromosome C"/>
</dbReference>
<dbReference type="SUPFAM" id="SSF52540">
    <property type="entry name" value="P-loop containing nucleoside triphosphate hydrolases"/>
    <property type="match status" value="6"/>
</dbReference>
<feature type="region of interest" description="Disordered" evidence="10">
    <location>
        <begin position="4057"/>
        <end position="4603"/>
    </location>
</feature>
<evidence type="ECO:0000256" key="9">
    <source>
        <dbReference type="PIRNR" id="PIRNR010340"/>
    </source>
</evidence>
<keyword evidence="8 9" id="KW-0539">Nucleus</keyword>
<evidence type="ECO:0000256" key="5">
    <source>
        <dbReference type="ARBA" id="ARBA00022741"/>
    </source>
</evidence>
<evidence type="ECO:0000256" key="8">
    <source>
        <dbReference type="ARBA" id="ARBA00023242"/>
    </source>
</evidence>
<evidence type="ECO:0000256" key="7">
    <source>
        <dbReference type="ARBA" id="ARBA00023186"/>
    </source>
</evidence>